<evidence type="ECO:0000259" key="2">
    <source>
        <dbReference type="Pfam" id="PF00557"/>
    </source>
</evidence>
<dbReference type="Pfam" id="PF00557">
    <property type="entry name" value="Peptidase_M24"/>
    <property type="match status" value="1"/>
</dbReference>
<dbReference type="EMBL" id="JACICF010000001">
    <property type="protein sequence ID" value="MBB3763635.1"/>
    <property type="molecule type" value="Genomic_DNA"/>
</dbReference>
<proteinExistence type="predicted"/>
<comment type="caution">
    <text evidence="4">The sequence shown here is derived from an EMBL/GenBank/DDBJ whole genome shotgun (WGS) entry which is preliminary data.</text>
</comment>
<dbReference type="InterPro" id="IPR050659">
    <property type="entry name" value="Peptidase_M24B"/>
</dbReference>
<dbReference type="Proteomes" id="UP000578569">
    <property type="component" value="Unassembled WGS sequence"/>
</dbReference>
<dbReference type="PROSITE" id="PS51318">
    <property type="entry name" value="TAT"/>
    <property type="match status" value="1"/>
</dbReference>
<dbReference type="SUPFAM" id="SSF55920">
    <property type="entry name" value="Creatinase/aminopeptidase"/>
    <property type="match status" value="1"/>
</dbReference>
<dbReference type="InterPro" id="IPR000994">
    <property type="entry name" value="Pept_M24"/>
</dbReference>
<evidence type="ECO:0000256" key="1">
    <source>
        <dbReference type="SAM" id="SignalP"/>
    </source>
</evidence>
<dbReference type="GO" id="GO:0102009">
    <property type="term" value="F:proline dipeptidase activity"/>
    <property type="evidence" value="ECO:0007669"/>
    <property type="project" value="UniProtKB-EC"/>
</dbReference>
<keyword evidence="4" id="KW-0224">Dipeptidase</keyword>
<keyword evidence="5" id="KW-1185">Reference proteome</keyword>
<name>A0A839Z215_9SPHN</name>
<dbReference type="PANTHER" id="PTHR46112">
    <property type="entry name" value="AMINOPEPTIDASE"/>
    <property type="match status" value="1"/>
</dbReference>
<organism evidence="4 5">
    <name type="scientific">Sphingomicrobium lutaoense</name>
    <dbReference type="NCBI Taxonomy" id="515949"/>
    <lineage>
        <taxon>Bacteria</taxon>
        <taxon>Pseudomonadati</taxon>
        <taxon>Pseudomonadota</taxon>
        <taxon>Alphaproteobacteria</taxon>
        <taxon>Sphingomonadales</taxon>
        <taxon>Sphingomonadaceae</taxon>
        <taxon>Sphingomicrobium</taxon>
    </lineage>
</organism>
<dbReference type="EC" id="3.4.13.9" evidence="4"/>
<evidence type="ECO:0000313" key="4">
    <source>
        <dbReference type="EMBL" id="MBB3763635.1"/>
    </source>
</evidence>
<dbReference type="SUPFAM" id="SSF53092">
    <property type="entry name" value="Creatinase/prolidase N-terminal domain"/>
    <property type="match status" value="1"/>
</dbReference>
<gene>
    <name evidence="4" type="ORF">FHS50_000658</name>
</gene>
<reference evidence="4 5" key="1">
    <citation type="submission" date="2020-08" db="EMBL/GenBank/DDBJ databases">
        <title>Genomic Encyclopedia of Type Strains, Phase IV (KMG-IV): sequencing the most valuable type-strain genomes for metagenomic binning, comparative biology and taxonomic classification.</title>
        <authorList>
            <person name="Goeker M."/>
        </authorList>
    </citation>
    <scope>NUCLEOTIDE SEQUENCE [LARGE SCALE GENOMIC DNA]</scope>
    <source>
        <strain evidence="4 5">DSM 24194</strain>
    </source>
</reference>
<dbReference type="AlphaFoldDB" id="A0A839Z215"/>
<keyword evidence="4" id="KW-0378">Hydrolase</keyword>
<keyword evidence="1" id="KW-0732">Signal</keyword>
<dbReference type="Gene3D" id="3.90.230.10">
    <property type="entry name" value="Creatinase/methionine aminopeptidase superfamily"/>
    <property type="match status" value="1"/>
</dbReference>
<dbReference type="InterPro" id="IPR000587">
    <property type="entry name" value="Creatinase_N"/>
</dbReference>
<dbReference type="InterPro" id="IPR029149">
    <property type="entry name" value="Creatin/AminoP/Spt16_N"/>
</dbReference>
<accession>A0A839Z215</accession>
<dbReference type="Pfam" id="PF01321">
    <property type="entry name" value="Creatinase_N"/>
    <property type="match status" value="1"/>
</dbReference>
<evidence type="ECO:0000313" key="5">
    <source>
        <dbReference type="Proteomes" id="UP000578569"/>
    </source>
</evidence>
<feature type="domain" description="Peptidase M24" evidence="2">
    <location>
        <begin position="194"/>
        <end position="400"/>
    </location>
</feature>
<feature type="domain" description="Creatinase N-terminal" evidence="3">
    <location>
        <begin position="52"/>
        <end position="186"/>
    </location>
</feature>
<feature type="chain" id="PRO_5032715227" evidence="1">
    <location>
        <begin position="28"/>
        <end position="424"/>
    </location>
</feature>
<feature type="signal peptide" evidence="1">
    <location>
        <begin position="1"/>
        <end position="27"/>
    </location>
</feature>
<keyword evidence="4" id="KW-0645">Protease</keyword>
<dbReference type="InterPro" id="IPR006311">
    <property type="entry name" value="TAT_signal"/>
</dbReference>
<dbReference type="InterPro" id="IPR036005">
    <property type="entry name" value="Creatinase/aminopeptidase-like"/>
</dbReference>
<evidence type="ECO:0000259" key="3">
    <source>
        <dbReference type="Pfam" id="PF01321"/>
    </source>
</evidence>
<dbReference type="RefSeq" id="WP_183932963.1">
    <property type="nucleotide sequence ID" value="NZ_JACICF010000001.1"/>
</dbReference>
<dbReference type="Gene3D" id="3.40.350.10">
    <property type="entry name" value="Creatinase/prolidase N-terminal domain"/>
    <property type="match status" value="1"/>
</dbReference>
<protein>
    <submittedName>
        <fullName evidence="4">Xaa-Pro dipeptidase</fullName>
        <ecNumber evidence="4">3.4.13.9</ecNumber>
    </submittedName>
</protein>
<sequence length="424" mass="45679">MRVKRRTMLQGAMAGMATMSTSSALFAREAKQPLAGDIPIPPPITTAERLDRLDRARERMAKNGIGAILVEAGASLDYYTGVRWWRSERLTGAIIPVEGDPVIVTPFFEKPSVEESLAIPARVLTWHEHVEPLSLVAEFLRHRGLEKEPVGIEESTRFFIVDKLREALPGARIVSANPVVRAGRMIKTKPELDLMQAASDITLAAIAEVHDALKPGMTDGEVKALLSAAMVKRGGASPWALVLFGPAAALPHGTGRPQTLEKGQVVLIDTGCSVHGYQADISRTFVVGAAPSADQRRVFDQVARGQEIAREACIPGNPAGSVDDAVRSAYESWGYGPGYALPGLSHRTGHGIGMEGHEPINLVRGEETPLAPGMCFSNEPGIYLPGRFGVRLEDCFTMTEEGPRWFSVPPKSIDDPIGSSARLA</sequence>
<dbReference type="PANTHER" id="PTHR46112:SF3">
    <property type="entry name" value="AMINOPEPTIDASE YPDF"/>
    <property type="match status" value="1"/>
</dbReference>